<protein>
    <submittedName>
        <fullName evidence="1">Uncharacterized protein</fullName>
    </submittedName>
</protein>
<organism evidence="1 2">
    <name type="scientific">Treponema pedis</name>
    <dbReference type="NCBI Taxonomy" id="409322"/>
    <lineage>
        <taxon>Bacteria</taxon>
        <taxon>Pseudomonadati</taxon>
        <taxon>Spirochaetota</taxon>
        <taxon>Spirochaetia</taxon>
        <taxon>Spirochaetales</taxon>
        <taxon>Treponemataceae</taxon>
        <taxon>Treponema</taxon>
    </lineage>
</organism>
<sequence length="52" mass="5888">MSKIALSSILFLIKIAVSSRFLTPVYLFGQNKVKIRTDALFSVFYGLISDFK</sequence>
<dbReference type="Proteomes" id="UP000593915">
    <property type="component" value="Chromosome"/>
</dbReference>
<proteinExistence type="predicted"/>
<evidence type="ECO:0000313" key="2">
    <source>
        <dbReference type="Proteomes" id="UP000593915"/>
    </source>
</evidence>
<dbReference type="RefSeq" id="WP_194075792.1">
    <property type="nucleotide sequence ID" value="NZ_CP061839.1"/>
</dbReference>
<dbReference type="AlphaFoldDB" id="A0A7S6WP32"/>
<accession>A0A7S6WP32</accession>
<gene>
    <name evidence="1" type="ORF">IFE08_10180</name>
</gene>
<reference evidence="1 2" key="1">
    <citation type="submission" date="2020-09" db="EMBL/GenBank/DDBJ databases">
        <title>Characterization of Treponema spp. from bovine digital dermatitis in Korea.</title>
        <authorList>
            <person name="Espiritu H.M."/>
            <person name="Cho Y.I."/>
            <person name="Mamuad L."/>
        </authorList>
    </citation>
    <scope>NUCLEOTIDE SEQUENCE [LARGE SCALE GENOMIC DNA]</scope>
    <source>
        <strain evidence="1 2">KS1</strain>
    </source>
</reference>
<evidence type="ECO:0000313" key="1">
    <source>
        <dbReference type="EMBL" id="QOW60197.1"/>
    </source>
</evidence>
<dbReference type="EMBL" id="CP061839">
    <property type="protein sequence ID" value="QOW60197.1"/>
    <property type="molecule type" value="Genomic_DNA"/>
</dbReference>
<name>A0A7S6WP32_9SPIR</name>